<keyword evidence="3" id="KW-0808">Transferase</keyword>
<keyword evidence="14" id="KW-1185">Reference proteome</keyword>
<dbReference type="InterPro" id="IPR000719">
    <property type="entry name" value="Prot_kinase_dom"/>
</dbReference>
<dbReference type="InterPro" id="IPR011009">
    <property type="entry name" value="Kinase-like_dom_sf"/>
</dbReference>
<dbReference type="GO" id="GO:0004691">
    <property type="term" value="F:cAMP-dependent protein kinase activity"/>
    <property type="evidence" value="ECO:0007669"/>
    <property type="project" value="UniProtKB-EC"/>
</dbReference>
<evidence type="ECO:0000259" key="12">
    <source>
        <dbReference type="PROSITE" id="PS50011"/>
    </source>
</evidence>
<feature type="compositionally biased region" description="Basic residues" evidence="11">
    <location>
        <begin position="11"/>
        <end position="20"/>
    </location>
</feature>
<dbReference type="SUPFAM" id="SSF56112">
    <property type="entry name" value="Protein kinase-like (PK-like)"/>
    <property type="match status" value="1"/>
</dbReference>
<protein>
    <recommendedName>
        <fullName evidence="1">cAMP-dependent protein kinase</fullName>
        <ecNumber evidence="1">2.7.11.11</ecNumber>
    </recommendedName>
</protein>
<evidence type="ECO:0000256" key="3">
    <source>
        <dbReference type="ARBA" id="ARBA00022679"/>
    </source>
</evidence>
<reference evidence="13" key="1">
    <citation type="submission" date="2019-10" db="EMBL/GenBank/DDBJ databases">
        <authorList>
            <consortium name="DOE Joint Genome Institute"/>
            <person name="Kuo A."/>
            <person name="Miyauchi S."/>
            <person name="Kiss E."/>
            <person name="Drula E."/>
            <person name="Kohler A."/>
            <person name="Sanchez-Garcia M."/>
            <person name="Andreopoulos B."/>
            <person name="Barry K.W."/>
            <person name="Bonito G."/>
            <person name="Buee M."/>
            <person name="Carver A."/>
            <person name="Chen C."/>
            <person name="Cichocki N."/>
            <person name="Clum A."/>
            <person name="Culley D."/>
            <person name="Crous P.W."/>
            <person name="Fauchery L."/>
            <person name="Girlanda M."/>
            <person name="Hayes R."/>
            <person name="Keri Z."/>
            <person name="LaButti K."/>
            <person name="Lipzen A."/>
            <person name="Lombard V."/>
            <person name="Magnuson J."/>
            <person name="Maillard F."/>
            <person name="Morin E."/>
            <person name="Murat C."/>
            <person name="Nolan M."/>
            <person name="Ohm R."/>
            <person name="Pangilinan J."/>
            <person name="Pereira M."/>
            <person name="Perotto S."/>
            <person name="Peter M."/>
            <person name="Riley R."/>
            <person name="Sitrit Y."/>
            <person name="Stielow B."/>
            <person name="Szollosi G."/>
            <person name="Zifcakova L."/>
            <person name="Stursova M."/>
            <person name="Spatafora J.W."/>
            <person name="Tedersoo L."/>
            <person name="Vaario L.-M."/>
            <person name="Yamada A."/>
            <person name="Yan M."/>
            <person name="Wang P."/>
            <person name="Xu J."/>
            <person name="Bruns T."/>
            <person name="Baldrian P."/>
            <person name="Vilgalys R."/>
            <person name="Henrissat B."/>
            <person name="Grigoriev I.V."/>
            <person name="Hibbett D."/>
            <person name="Nagy L.G."/>
            <person name="Martin F.M."/>
        </authorList>
    </citation>
    <scope>NUCLEOTIDE SEQUENCE</scope>
    <source>
        <strain evidence="13">BED1</strain>
    </source>
</reference>
<evidence type="ECO:0000256" key="9">
    <source>
        <dbReference type="PROSITE-ProRule" id="PRU10141"/>
    </source>
</evidence>
<dbReference type="Pfam" id="PF00069">
    <property type="entry name" value="Pkinase"/>
    <property type="match status" value="1"/>
</dbReference>
<dbReference type="SMART" id="SM00220">
    <property type="entry name" value="S_TKc"/>
    <property type="match status" value="1"/>
</dbReference>
<comment type="catalytic activity">
    <reaction evidence="8">
        <text>L-seryl-[protein] + ATP = O-phospho-L-seryl-[protein] + ADP + H(+)</text>
        <dbReference type="Rhea" id="RHEA:17989"/>
        <dbReference type="Rhea" id="RHEA-COMP:9863"/>
        <dbReference type="Rhea" id="RHEA-COMP:11604"/>
        <dbReference type="ChEBI" id="CHEBI:15378"/>
        <dbReference type="ChEBI" id="CHEBI:29999"/>
        <dbReference type="ChEBI" id="CHEBI:30616"/>
        <dbReference type="ChEBI" id="CHEBI:83421"/>
        <dbReference type="ChEBI" id="CHEBI:456216"/>
        <dbReference type="EC" id="2.7.11.11"/>
    </reaction>
</comment>
<name>A0AAD4GJM6_BOLED</name>
<evidence type="ECO:0000256" key="2">
    <source>
        <dbReference type="ARBA" id="ARBA00022527"/>
    </source>
</evidence>
<proteinExistence type="inferred from homology"/>
<feature type="compositionally biased region" description="Low complexity" evidence="11">
    <location>
        <begin position="21"/>
        <end position="32"/>
    </location>
</feature>
<evidence type="ECO:0000313" key="13">
    <source>
        <dbReference type="EMBL" id="KAF8447790.1"/>
    </source>
</evidence>
<organism evidence="13 14">
    <name type="scientific">Boletus edulis BED1</name>
    <dbReference type="NCBI Taxonomy" id="1328754"/>
    <lineage>
        <taxon>Eukaryota</taxon>
        <taxon>Fungi</taxon>
        <taxon>Dikarya</taxon>
        <taxon>Basidiomycota</taxon>
        <taxon>Agaricomycotina</taxon>
        <taxon>Agaricomycetes</taxon>
        <taxon>Agaricomycetidae</taxon>
        <taxon>Boletales</taxon>
        <taxon>Boletineae</taxon>
        <taxon>Boletaceae</taxon>
        <taxon>Boletoideae</taxon>
        <taxon>Boletus</taxon>
    </lineage>
</organism>
<dbReference type="PANTHER" id="PTHR24353:SF143">
    <property type="entry name" value="PROTEIN KINASE DOMAIN-CONTAINING PROTEIN"/>
    <property type="match status" value="1"/>
</dbReference>
<dbReference type="PROSITE" id="PS50011">
    <property type="entry name" value="PROTEIN_KINASE_DOM"/>
    <property type="match status" value="1"/>
</dbReference>
<evidence type="ECO:0000256" key="1">
    <source>
        <dbReference type="ARBA" id="ARBA00012444"/>
    </source>
</evidence>
<dbReference type="PANTHER" id="PTHR24353">
    <property type="entry name" value="CYCLIC NUCLEOTIDE-DEPENDENT PROTEIN KINASE"/>
    <property type="match status" value="1"/>
</dbReference>
<evidence type="ECO:0000313" key="14">
    <source>
        <dbReference type="Proteomes" id="UP001194468"/>
    </source>
</evidence>
<keyword evidence="6 9" id="KW-0067">ATP-binding</keyword>
<evidence type="ECO:0000256" key="7">
    <source>
        <dbReference type="ARBA" id="ARBA00047292"/>
    </source>
</evidence>
<evidence type="ECO:0000256" key="5">
    <source>
        <dbReference type="ARBA" id="ARBA00022777"/>
    </source>
</evidence>
<sequence length="405" mass="45957">MRSLTPLTTKHTSKRRRHSARNATSKATNAAKKSNERVGYRRVHAYSKGQRVQEPQEVRPPALWLKDLECVRKLGTGSYGSVLLVRVRPRQDHRMDQPGSLFALKVLEKTDIQNFDKHFSDDTDAERASLSGLPWSPWANGVVGVFHDPLNLYLMLECIPAGVLHDIIYRRGPLDATMARFYYANIVCALEFLHANGIVHRDLKPANILVKSDGYISLVDFGLAKPETDAHTWAMVGTPIYMAPELTMSQAGVGCGIDWFSSGVILYEMVTKRVPFFGKEEEHIYWRISNKKYKWPRELRVGKSLKSMVAGLLTHEAVNRLGVAKPVTKHPWLSGIDWKKMNGQSYIAPWIPGELHLSRTWQDKRLGSQEMVPDLEIVAPPEFLRNDRRLPQKRDGLRAAQDGML</sequence>
<accession>A0AAD4GJM6</accession>
<evidence type="ECO:0000256" key="11">
    <source>
        <dbReference type="SAM" id="MobiDB-lite"/>
    </source>
</evidence>
<evidence type="ECO:0000256" key="8">
    <source>
        <dbReference type="ARBA" id="ARBA00047454"/>
    </source>
</evidence>
<comment type="catalytic activity">
    <reaction evidence="7">
        <text>L-threonyl-[protein] + ATP = O-phospho-L-threonyl-[protein] + ADP + H(+)</text>
        <dbReference type="Rhea" id="RHEA:46608"/>
        <dbReference type="Rhea" id="RHEA-COMP:11060"/>
        <dbReference type="Rhea" id="RHEA-COMP:11605"/>
        <dbReference type="ChEBI" id="CHEBI:15378"/>
        <dbReference type="ChEBI" id="CHEBI:30013"/>
        <dbReference type="ChEBI" id="CHEBI:30616"/>
        <dbReference type="ChEBI" id="CHEBI:61977"/>
        <dbReference type="ChEBI" id="CHEBI:456216"/>
        <dbReference type="EC" id="2.7.11.11"/>
    </reaction>
</comment>
<dbReference type="AlphaFoldDB" id="A0AAD4GJM6"/>
<dbReference type="GO" id="GO:0005524">
    <property type="term" value="F:ATP binding"/>
    <property type="evidence" value="ECO:0007669"/>
    <property type="project" value="UniProtKB-UniRule"/>
</dbReference>
<evidence type="ECO:0000256" key="10">
    <source>
        <dbReference type="RuleBase" id="RU000304"/>
    </source>
</evidence>
<comment type="similarity">
    <text evidence="10">Belongs to the protein kinase superfamily.</text>
</comment>
<dbReference type="EC" id="2.7.11.11" evidence="1"/>
<dbReference type="InterPro" id="IPR045270">
    <property type="entry name" value="STKc_AGC"/>
</dbReference>
<comment type="caution">
    <text evidence="13">The sequence shown here is derived from an EMBL/GenBank/DDBJ whole genome shotgun (WGS) entry which is preliminary data.</text>
</comment>
<dbReference type="CDD" id="cd05123">
    <property type="entry name" value="STKc_AGC"/>
    <property type="match status" value="1"/>
</dbReference>
<feature type="binding site" evidence="9">
    <location>
        <position position="105"/>
    </location>
    <ligand>
        <name>ATP</name>
        <dbReference type="ChEBI" id="CHEBI:30616"/>
    </ligand>
</feature>
<evidence type="ECO:0000256" key="4">
    <source>
        <dbReference type="ARBA" id="ARBA00022741"/>
    </source>
</evidence>
<dbReference type="PROSITE" id="PS00107">
    <property type="entry name" value="PROTEIN_KINASE_ATP"/>
    <property type="match status" value="1"/>
</dbReference>
<dbReference type="GO" id="GO:0005952">
    <property type="term" value="C:cAMP-dependent protein kinase complex"/>
    <property type="evidence" value="ECO:0007669"/>
    <property type="project" value="TreeGrafter"/>
</dbReference>
<keyword evidence="4 9" id="KW-0547">Nucleotide-binding</keyword>
<dbReference type="EMBL" id="WHUW01000004">
    <property type="protein sequence ID" value="KAF8447790.1"/>
    <property type="molecule type" value="Genomic_DNA"/>
</dbReference>
<keyword evidence="5 13" id="KW-0418">Kinase</keyword>
<gene>
    <name evidence="13" type="ORF">L210DRAFT_692708</name>
</gene>
<keyword evidence="2 10" id="KW-0723">Serine/threonine-protein kinase</keyword>
<dbReference type="Gene3D" id="3.30.200.20">
    <property type="entry name" value="Phosphorylase Kinase, domain 1"/>
    <property type="match status" value="1"/>
</dbReference>
<reference evidence="13" key="2">
    <citation type="journal article" date="2020" name="Nat. Commun.">
        <title>Large-scale genome sequencing of mycorrhizal fungi provides insights into the early evolution of symbiotic traits.</title>
        <authorList>
            <person name="Miyauchi S."/>
            <person name="Kiss E."/>
            <person name="Kuo A."/>
            <person name="Drula E."/>
            <person name="Kohler A."/>
            <person name="Sanchez-Garcia M."/>
            <person name="Morin E."/>
            <person name="Andreopoulos B."/>
            <person name="Barry K.W."/>
            <person name="Bonito G."/>
            <person name="Buee M."/>
            <person name="Carver A."/>
            <person name="Chen C."/>
            <person name="Cichocki N."/>
            <person name="Clum A."/>
            <person name="Culley D."/>
            <person name="Crous P.W."/>
            <person name="Fauchery L."/>
            <person name="Girlanda M."/>
            <person name="Hayes R.D."/>
            <person name="Keri Z."/>
            <person name="LaButti K."/>
            <person name="Lipzen A."/>
            <person name="Lombard V."/>
            <person name="Magnuson J."/>
            <person name="Maillard F."/>
            <person name="Murat C."/>
            <person name="Nolan M."/>
            <person name="Ohm R.A."/>
            <person name="Pangilinan J."/>
            <person name="Pereira M.F."/>
            <person name="Perotto S."/>
            <person name="Peter M."/>
            <person name="Pfister S."/>
            <person name="Riley R."/>
            <person name="Sitrit Y."/>
            <person name="Stielow J.B."/>
            <person name="Szollosi G."/>
            <person name="Zifcakova L."/>
            <person name="Stursova M."/>
            <person name="Spatafora J.W."/>
            <person name="Tedersoo L."/>
            <person name="Vaario L.M."/>
            <person name="Yamada A."/>
            <person name="Yan M."/>
            <person name="Wang P."/>
            <person name="Xu J."/>
            <person name="Bruns T."/>
            <person name="Baldrian P."/>
            <person name="Vilgalys R."/>
            <person name="Dunand C."/>
            <person name="Henrissat B."/>
            <person name="Grigoriev I.V."/>
            <person name="Hibbett D."/>
            <person name="Nagy L.G."/>
            <person name="Martin F.M."/>
        </authorList>
    </citation>
    <scope>NUCLEOTIDE SEQUENCE</scope>
    <source>
        <strain evidence="13">BED1</strain>
    </source>
</reference>
<evidence type="ECO:0000256" key="6">
    <source>
        <dbReference type="ARBA" id="ARBA00022840"/>
    </source>
</evidence>
<dbReference type="Proteomes" id="UP001194468">
    <property type="component" value="Unassembled WGS sequence"/>
</dbReference>
<dbReference type="InterPro" id="IPR017441">
    <property type="entry name" value="Protein_kinase_ATP_BS"/>
</dbReference>
<dbReference type="Gene3D" id="1.10.510.10">
    <property type="entry name" value="Transferase(Phosphotransferase) domain 1"/>
    <property type="match status" value="1"/>
</dbReference>
<dbReference type="InterPro" id="IPR008271">
    <property type="entry name" value="Ser/Thr_kinase_AS"/>
</dbReference>
<dbReference type="PROSITE" id="PS00108">
    <property type="entry name" value="PROTEIN_KINASE_ST"/>
    <property type="match status" value="1"/>
</dbReference>
<feature type="compositionally biased region" description="Polar residues" evidence="11">
    <location>
        <begin position="1"/>
        <end position="10"/>
    </location>
</feature>
<feature type="region of interest" description="Disordered" evidence="11">
    <location>
        <begin position="1"/>
        <end position="39"/>
    </location>
</feature>
<feature type="domain" description="Protein kinase" evidence="12">
    <location>
        <begin position="68"/>
        <end position="333"/>
    </location>
</feature>